<evidence type="ECO:0000313" key="7">
    <source>
        <dbReference type="EMBL" id="KAH9511463.1"/>
    </source>
</evidence>
<dbReference type="InterPro" id="IPR046350">
    <property type="entry name" value="Cystatin_sf"/>
</dbReference>
<reference evidence="6" key="3">
    <citation type="journal article" date="2021" name="World Allergy Organ. J.">
        <title>Chromosome-level assembly of Dermatophagoides farinae genome and transcriptome reveals two novel allergens Der f 37 and Der f 39.</title>
        <authorList>
            <person name="Chen J."/>
            <person name="Cai Z."/>
            <person name="Fan D."/>
            <person name="Hu J."/>
            <person name="Hou Y."/>
            <person name="He Y."/>
            <person name="Zhang Z."/>
            <person name="Zhao Z."/>
            <person name="Gao P."/>
            <person name="Hu W."/>
            <person name="Sun J."/>
            <person name="Li J."/>
            <person name="Ji K."/>
        </authorList>
    </citation>
    <scope>NUCLEOTIDE SEQUENCE</scope>
    <source>
        <strain evidence="6">JKM2019</strain>
    </source>
</reference>
<evidence type="ECO:0000313" key="6">
    <source>
        <dbReference type="EMBL" id="KAH7644476.1"/>
    </source>
</evidence>
<dbReference type="Proteomes" id="UP000828236">
    <property type="component" value="Unassembled WGS sequence"/>
</dbReference>
<name>A0A922L697_DERFA</name>
<dbReference type="GO" id="GO:0031982">
    <property type="term" value="C:vesicle"/>
    <property type="evidence" value="ECO:0007669"/>
    <property type="project" value="TreeGrafter"/>
</dbReference>
<comment type="similarity">
    <text evidence="1">Belongs to the cystatin family.</text>
</comment>
<reference evidence="6" key="2">
    <citation type="submission" date="2020-06" db="EMBL/GenBank/DDBJ databases">
        <authorList>
            <person name="Ji K."/>
            <person name="Li J."/>
        </authorList>
    </citation>
    <scope>NUCLEOTIDE SEQUENCE</scope>
    <source>
        <strain evidence="6">JKM2019</strain>
        <tissue evidence="6">Whole body</tissue>
    </source>
</reference>
<sequence>MAIHRLSASLLLLIVASMAIAASIVGDFRKMDVYDEHLRQSLSHLERQMDNRLNMNTIHRIAKIRQAEYQIVSGIKYRATFEFGETDCLKSDHRDIESCQFTGYNMICHAITLEKAWLKQSSLVEFFCDN</sequence>
<proteinExistence type="inferred from homology"/>
<gene>
    <name evidence="7" type="ORF">DERF_009926</name>
    <name evidence="6" type="ORF">HUG17_0014</name>
</gene>
<feature type="signal peptide" evidence="4">
    <location>
        <begin position="1"/>
        <end position="21"/>
    </location>
</feature>
<evidence type="ECO:0000256" key="3">
    <source>
        <dbReference type="ARBA" id="ARBA00022704"/>
    </source>
</evidence>
<dbReference type="Proteomes" id="UP000790347">
    <property type="component" value="Unassembled WGS sequence"/>
</dbReference>
<evidence type="ECO:0000256" key="2">
    <source>
        <dbReference type="ARBA" id="ARBA00022690"/>
    </source>
</evidence>
<evidence type="ECO:0000259" key="5">
    <source>
        <dbReference type="SMART" id="SM00043"/>
    </source>
</evidence>
<dbReference type="AlphaFoldDB" id="A0A922L697"/>
<keyword evidence="3" id="KW-0789">Thiol protease inhibitor</keyword>
<accession>A0A922L697</accession>
<dbReference type="CDD" id="cd00042">
    <property type="entry name" value="CY"/>
    <property type="match status" value="1"/>
</dbReference>
<reference evidence="7" key="4">
    <citation type="journal article" date="2022" name="Res Sq">
        <title>Comparative Genomics Reveals Insights into the Divergent Evolution of Astigmatic Mites and Household Pest Adaptations.</title>
        <authorList>
            <person name="Xiong Q."/>
            <person name="Wan A.T.-Y."/>
            <person name="Liu X.-Y."/>
            <person name="Fung C.S.-H."/>
            <person name="Xiao X."/>
            <person name="Malainual N."/>
            <person name="Hou J."/>
            <person name="Wang L."/>
            <person name="Wang M."/>
            <person name="Yang K."/>
            <person name="Cui Y."/>
            <person name="Leung E."/>
            <person name="Nong W."/>
            <person name="Shin S.-K."/>
            <person name="Au S."/>
            <person name="Jeong K.Y."/>
            <person name="Chew F.T."/>
            <person name="Hui J."/>
            <person name="Leung T.F."/>
            <person name="Tungtrongchitr A."/>
            <person name="Zhong N."/>
            <person name="Liu Z."/>
            <person name="Tsui S."/>
        </authorList>
    </citation>
    <scope>NUCLEOTIDE SEQUENCE</scope>
    <source>
        <strain evidence="7">Derf</strain>
        <tissue evidence="7">Whole organism</tissue>
    </source>
</reference>
<keyword evidence="8" id="KW-1185">Reference proteome</keyword>
<organism evidence="7 8">
    <name type="scientific">Dermatophagoides farinae</name>
    <name type="common">American house dust mite</name>
    <dbReference type="NCBI Taxonomy" id="6954"/>
    <lineage>
        <taxon>Eukaryota</taxon>
        <taxon>Metazoa</taxon>
        <taxon>Ecdysozoa</taxon>
        <taxon>Arthropoda</taxon>
        <taxon>Chelicerata</taxon>
        <taxon>Arachnida</taxon>
        <taxon>Acari</taxon>
        <taxon>Acariformes</taxon>
        <taxon>Sarcoptiformes</taxon>
        <taxon>Astigmata</taxon>
        <taxon>Psoroptidia</taxon>
        <taxon>Analgoidea</taxon>
        <taxon>Pyroglyphidae</taxon>
        <taxon>Dermatophagoidinae</taxon>
        <taxon>Dermatophagoides</taxon>
    </lineage>
</organism>
<evidence type="ECO:0000313" key="8">
    <source>
        <dbReference type="Proteomes" id="UP000790347"/>
    </source>
</evidence>
<dbReference type="EMBL" id="ASGP02000004">
    <property type="protein sequence ID" value="KAH9511463.1"/>
    <property type="molecule type" value="Genomic_DNA"/>
</dbReference>
<dbReference type="InterPro" id="IPR000010">
    <property type="entry name" value="Cystatin_dom"/>
</dbReference>
<dbReference type="SUPFAM" id="SSF54403">
    <property type="entry name" value="Cystatin/monellin"/>
    <property type="match status" value="1"/>
</dbReference>
<dbReference type="GO" id="GO:0004869">
    <property type="term" value="F:cysteine-type endopeptidase inhibitor activity"/>
    <property type="evidence" value="ECO:0007669"/>
    <property type="project" value="UniProtKB-KW"/>
</dbReference>
<dbReference type="GO" id="GO:0005737">
    <property type="term" value="C:cytoplasm"/>
    <property type="evidence" value="ECO:0007669"/>
    <property type="project" value="TreeGrafter"/>
</dbReference>
<dbReference type="OrthoDB" id="1908104at2759"/>
<feature type="domain" description="Cystatin" evidence="5">
    <location>
        <begin position="23"/>
        <end position="129"/>
    </location>
</feature>
<protein>
    <submittedName>
        <fullName evidence="6">Cystatin-like protein</fullName>
    </submittedName>
</protein>
<comment type="caution">
    <text evidence="7">The sequence shown here is derived from an EMBL/GenBank/DDBJ whole genome shotgun (WGS) entry which is preliminary data.</text>
</comment>
<dbReference type="Gene3D" id="3.10.450.10">
    <property type="match status" value="1"/>
</dbReference>
<keyword evidence="2" id="KW-0646">Protease inhibitor</keyword>
<feature type="chain" id="PRO_5038277014" evidence="4">
    <location>
        <begin position="22"/>
        <end position="130"/>
    </location>
</feature>
<dbReference type="GO" id="GO:0005615">
    <property type="term" value="C:extracellular space"/>
    <property type="evidence" value="ECO:0007669"/>
    <property type="project" value="TreeGrafter"/>
</dbReference>
<keyword evidence="4" id="KW-0732">Signal</keyword>
<evidence type="ECO:0000256" key="4">
    <source>
        <dbReference type="SAM" id="SignalP"/>
    </source>
</evidence>
<dbReference type="PANTHER" id="PTHR46186:SF2">
    <property type="entry name" value="CYSTATIN"/>
    <property type="match status" value="1"/>
</dbReference>
<dbReference type="EMBL" id="SDOV01000001">
    <property type="protein sequence ID" value="KAH7644476.1"/>
    <property type="molecule type" value="Genomic_DNA"/>
</dbReference>
<reference evidence="7" key="1">
    <citation type="submission" date="2013-05" db="EMBL/GenBank/DDBJ databases">
        <authorList>
            <person name="Yim A.K.Y."/>
            <person name="Chan T.F."/>
            <person name="Ji K.M."/>
            <person name="Liu X.Y."/>
            <person name="Zhou J.W."/>
            <person name="Li R.Q."/>
            <person name="Yang K.Y."/>
            <person name="Li J."/>
            <person name="Li M."/>
            <person name="Law P.T.W."/>
            <person name="Wu Y.L."/>
            <person name="Cai Z.L."/>
            <person name="Qin H."/>
            <person name="Bao Y."/>
            <person name="Leung R.K.K."/>
            <person name="Ng P.K.S."/>
            <person name="Zou J."/>
            <person name="Zhong X.J."/>
            <person name="Ran P.X."/>
            <person name="Zhong N.S."/>
            <person name="Liu Z.G."/>
            <person name="Tsui S.K.W."/>
        </authorList>
    </citation>
    <scope>NUCLEOTIDE SEQUENCE</scope>
    <source>
        <strain evidence="7">Derf</strain>
        <tissue evidence="7">Whole organism</tissue>
    </source>
</reference>
<dbReference type="Pfam" id="PF00031">
    <property type="entry name" value="Cystatin"/>
    <property type="match status" value="1"/>
</dbReference>
<dbReference type="SMART" id="SM00043">
    <property type="entry name" value="CY"/>
    <property type="match status" value="1"/>
</dbReference>
<dbReference type="PANTHER" id="PTHR46186">
    <property type="entry name" value="CYSTATIN"/>
    <property type="match status" value="1"/>
</dbReference>
<evidence type="ECO:0000256" key="1">
    <source>
        <dbReference type="ARBA" id="ARBA00009403"/>
    </source>
</evidence>